<dbReference type="Gene3D" id="3.30.70.360">
    <property type="match status" value="1"/>
</dbReference>
<evidence type="ECO:0000313" key="8">
    <source>
        <dbReference type="Proteomes" id="UP000247465"/>
    </source>
</evidence>
<dbReference type="Pfam" id="PF01546">
    <property type="entry name" value="Peptidase_M20"/>
    <property type="match status" value="1"/>
</dbReference>
<evidence type="ECO:0000313" key="7">
    <source>
        <dbReference type="EMBL" id="AWT59136.1"/>
    </source>
</evidence>
<keyword evidence="4" id="KW-0862">Zinc</keyword>
<gene>
    <name evidence="7" type="primary">argE_1</name>
    <name evidence="7" type="ORF">DF168_00314</name>
</gene>
<dbReference type="InterPro" id="IPR011650">
    <property type="entry name" value="Peptidase_M20_dimer"/>
</dbReference>
<protein>
    <submittedName>
        <fullName evidence="7">Acetylornithine deacetylase</fullName>
        <ecNumber evidence="7">3.5.1.16</ecNumber>
    </submittedName>
</protein>
<dbReference type="EMBL" id="CP029803">
    <property type="protein sequence ID" value="AWT59136.1"/>
    <property type="molecule type" value="Genomic_DNA"/>
</dbReference>
<dbReference type="Proteomes" id="UP000247465">
    <property type="component" value="Chromosome"/>
</dbReference>
<dbReference type="EC" id="3.5.1.16" evidence="7"/>
<proteinExistence type="predicted"/>
<dbReference type="InterPro" id="IPR050072">
    <property type="entry name" value="Peptidase_M20A"/>
</dbReference>
<dbReference type="AlphaFoldDB" id="A0A2Z4AE14"/>
<dbReference type="PROSITE" id="PS00759">
    <property type="entry name" value="ARGE_DAPE_CPG2_2"/>
    <property type="match status" value="1"/>
</dbReference>
<dbReference type="GO" id="GO:0046872">
    <property type="term" value="F:metal ion binding"/>
    <property type="evidence" value="ECO:0007669"/>
    <property type="project" value="UniProtKB-KW"/>
</dbReference>
<evidence type="ECO:0000256" key="4">
    <source>
        <dbReference type="ARBA" id="ARBA00022833"/>
    </source>
</evidence>
<comment type="cofactor">
    <cofactor evidence="1">
        <name>Zn(2+)</name>
        <dbReference type="ChEBI" id="CHEBI:29105"/>
    </cofactor>
</comment>
<dbReference type="SUPFAM" id="SSF53187">
    <property type="entry name" value="Zn-dependent exopeptidases"/>
    <property type="match status" value="1"/>
</dbReference>
<reference evidence="7 8" key="1">
    <citation type="submission" date="2018-06" db="EMBL/GenBank/DDBJ databases">
        <title>Draft Genome Sequence of a Novel Marine Bacterium Related to the Verrucomicrobia.</title>
        <authorList>
            <person name="Vosseberg J."/>
            <person name="Martijn J."/>
            <person name="Ettema T.J.G."/>
        </authorList>
    </citation>
    <scope>NUCLEOTIDE SEQUENCE [LARGE SCALE GENOMIC DNA]</scope>
    <source>
        <strain evidence="7">TARA_B100001123</strain>
    </source>
</reference>
<dbReference type="Gene3D" id="3.40.630.10">
    <property type="entry name" value="Zn peptidases"/>
    <property type="match status" value="1"/>
</dbReference>
<dbReference type="GO" id="GO:0006526">
    <property type="term" value="P:L-arginine biosynthetic process"/>
    <property type="evidence" value="ECO:0007669"/>
    <property type="project" value="TreeGrafter"/>
</dbReference>
<dbReference type="Pfam" id="PF07687">
    <property type="entry name" value="M20_dimer"/>
    <property type="match status" value="1"/>
</dbReference>
<evidence type="ECO:0000256" key="5">
    <source>
        <dbReference type="ARBA" id="ARBA00023285"/>
    </source>
</evidence>
<dbReference type="InterPro" id="IPR002933">
    <property type="entry name" value="Peptidase_M20"/>
</dbReference>
<dbReference type="SUPFAM" id="SSF55031">
    <property type="entry name" value="Bacterial exopeptidase dimerisation domain"/>
    <property type="match status" value="1"/>
</dbReference>
<dbReference type="KEGG" id="mtar:DF168_00314"/>
<evidence type="ECO:0000256" key="2">
    <source>
        <dbReference type="ARBA" id="ARBA00022723"/>
    </source>
</evidence>
<dbReference type="PANTHER" id="PTHR43808:SF31">
    <property type="entry name" value="N-ACETYL-L-CITRULLINE DEACETYLASE"/>
    <property type="match status" value="1"/>
</dbReference>
<evidence type="ECO:0000256" key="3">
    <source>
        <dbReference type="ARBA" id="ARBA00022801"/>
    </source>
</evidence>
<accession>A0A2Z4AE14</accession>
<evidence type="ECO:0000259" key="6">
    <source>
        <dbReference type="Pfam" id="PF07687"/>
    </source>
</evidence>
<keyword evidence="2" id="KW-0479">Metal-binding</keyword>
<organism evidence="7 8">
    <name type="scientific">Candidatus Moanibacter tarae</name>
    <dbReference type="NCBI Taxonomy" id="2200854"/>
    <lineage>
        <taxon>Bacteria</taxon>
        <taxon>Pseudomonadati</taxon>
        <taxon>Verrucomicrobiota</taxon>
        <taxon>Opitutia</taxon>
        <taxon>Puniceicoccales</taxon>
        <taxon>Puniceicoccales incertae sedis</taxon>
        <taxon>Candidatus Moanibacter</taxon>
    </lineage>
</organism>
<dbReference type="InterPro" id="IPR036264">
    <property type="entry name" value="Bact_exopeptidase_dim_dom"/>
</dbReference>
<evidence type="ECO:0000256" key="1">
    <source>
        <dbReference type="ARBA" id="ARBA00001947"/>
    </source>
</evidence>
<feature type="domain" description="Peptidase M20 dimerisation" evidence="6">
    <location>
        <begin position="175"/>
        <end position="283"/>
    </location>
</feature>
<dbReference type="InterPro" id="IPR001261">
    <property type="entry name" value="ArgE/DapE_CS"/>
</dbReference>
<sequence length="380" mass="41259">MTPDPVKLTKELISYNSVSHLTNVPITNHVSNVLKSIGFKVEELPYKDANGVDKLSIIGKLGKGTGGLTLMSHNDVVPAVNAEDWTGSPFSARLSDGRLYGRGAADMKGPLAASICAAAHFKAKKLNAPVYIVVAADEEVNARGAYDITNHSDFFKEAKDGSGLICEPTGLRVVYAHKGGLSIRIESKGRAAHTSTLKGSNANLKMIPFLGEMTKINKLVLSSKQYRNEEFDPPSSEWCIGINDHNPAMNVSPVQSICQLAYRLMPGVNAAPLIDRTKSCAAKNGLKCRILKQHKPLYTPPDSPLVQTALKLTGTRKPKTVPYGTDGVAYSTKMKRLIVLGPGSISQAHTVDEWIEVKQLHKAVDIYSRFIDYFCVNIEA</sequence>
<dbReference type="PANTHER" id="PTHR43808">
    <property type="entry name" value="ACETYLORNITHINE DEACETYLASE"/>
    <property type="match status" value="1"/>
</dbReference>
<keyword evidence="5" id="KW-0170">Cobalt</keyword>
<name>A0A2Z4AE14_9BACT</name>
<keyword evidence="3 7" id="KW-0378">Hydrolase</keyword>
<dbReference type="GO" id="GO:0008777">
    <property type="term" value="F:acetylornithine deacetylase activity"/>
    <property type="evidence" value="ECO:0007669"/>
    <property type="project" value="UniProtKB-EC"/>
</dbReference>